<evidence type="ECO:0000313" key="2">
    <source>
        <dbReference type="Proteomes" id="UP000293925"/>
    </source>
</evidence>
<gene>
    <name evidence="1" type="ORF">EZ456_17585</name>
</gene>
<reference evidence="1 2" key="1">
    <citation type="submission" date="2019-02" db="EMBL/GenBank/DDBJ databases">
        <title>Pedobacter sp. RP-3-21 sp. nov., isolated from Arctic soil.</title>
        <authorList>
            <person name="Dahal R.H."/>
        </authorList>
    </citation>
    <scope>NUCLEOTIDE SEQUENCE [LARGE SCALE GENOMIC DNA]</scope>
    <source>
        <strain evidence="1 2">RP-3-21</strain>
    </source>
</reference>
<sequence>MVKLAYSTPISKLDKIKVGDEVMDEYHSSGKVVKIEKKVRDELVEFIFLLDSKQTIFIMCSA</sequence>
<organism evidence="1 2">
    <name type="scientific">Pedobacter psychrodurus</name>
    <dbReference type="NCBI Taxonomy" id="2530456"/>
    <lineage>
        <taxon>Bacteria</taxon>
        <taxon>Pseudomonadati</taxon>
        <taxon>Bacteroidota</taxon>
        <taxon>Sphingobacteriia</taxon>
        <taxon>Sphingobacteriales</taxon>
        <taxon>Sphingobacteriaceae</taxon>
        <taxon>Pedobacter</taxon>
    </lineage>
</organism>
<dbReference type="Proteomes" id="UP000293925">
    <property type="component" value="Unassembled WGS sequence"/>
</dbReference>
<proteinExistence type="predicted"/>
<name>A0A4R0PQH6_9SPHI</name>
<protein>
    <submittedName>
        <fullName evidence="1">Uncharacterized protein</fullName>
    </submittedName>
</protein>
<dbReference type="OrthoDB" id="772166at2"/>
<comment type="caution">
    <text evidence="1">The sequence shown here is derived from an EMBL/GenBank/DDBJ whole genome shotgun (WGS) entry which is preliminary data.</text>
</comment>
<dbReference type="EMBL" id="SJSO01000016">
    <property type="protein sequence ID" value="TCD23464.1"/>
    <property type="molecule type" value="Genomic_DNA"/>
</dbReference>
<keyword evidence="2" id="KW-1185">Reference proteome</keyword>
<accession>A0A4R0PQH6</accession>
<evidence type="ECO:0000313" key="1">
    <source>
        <dbReference type="EMBL" id="TCD23464.1"/>
    </source>
</evidence>
<dbReference type="AlphaFoldDB" id="A0A4R0PQH6"/>